<feature type="compositionally biased region" description="Low complexity" evidence="5">
    <location>
        <begin position="577"/>
        <end position="590"/>
    </location>
</feature>
<reference evidence="7" key="1">
    <citation type="journal article" date="2019" name="Nat. Commun.">
        <title>The genome of broomcorn millet.</title>
        <authorList>
            <person name="Zou C."/>
            <person name="Miki D."/>
            <person name="Li D."/>
            <person name="Tang Q."/>
            <person name="Xiao L."/>
            <person name="Rajput S."/>
            <person name="Deng P."/>
            <person name="Jia W."/>
            <person name="Huang R."/>
            <person name="Zhang M."/>
            <person name="Sun Y."/>
            <person name="Hu J."/>
            <person name="Fu X."/>
            <person name="Schnable P.S."/>
            <person name="Li F."/>
            <person name="Zhang H."/>
            <person name="Feng B."/>
            <person name="Zhu X."/>
            <person name="Liu R."/>
            <person name="Schnable J.C."/>
            <person name="Zhu J.-K."/>
            <person name="Zhang H."/>
        </authorList>
    </citation>
    <scope>NUCLEOTIDE SEQUENCE [LARGE SCALE GENOMIC DNA]</scope>
</reference>
<comment type="subcellular location">
    <subcellularLocation>
        <location evidence="1">Nucleus</location>
    </subcellularLocation>
</comment>
<dbReference type="OrthoDB" id="684710at2759"/>
<proteinExistence type="predicted"/>
<dbReference type="GO" id="GO:0000723">
    <property type="term" value="P:telomere maintenance"/>
    <property type="evidence" value="ECO:0007669"/>
    <property type="project" value="TreeGrafter"/>
</dbReference>
<gene>
    <name evidence="6" type="ORF">C2845_PM10G21640</name>
</gene>
<dbReference type="EMBL" id="PQIB02000018">
    <property type="protein sequence ID" value="RLM55852.1"/>
    <property type="molecule type" value="Genomic_DNA"/>
</dbReference>
<evidence type="ECO:0000256" key="2">
    <source>
        <dbReference type="ARBA" id="ARBA00022527"/>
    </source>
</evidence>
<evidence type="ECO:0000256" key="5">
    <source>
        <dbReference type="SAM" id="MobiDB-lite"/>
    </source>
</evidence>
<comment type="caution">
    <text evidence="6">The sequence shown here is derived from an EMBL/GenBank/DDBJ whole genome shotgun (WGS) entry which is preliminary data.</text>
</comment>
<keyword evidence="7" id="KW-1185">Reference proteome</keyword>
<organism evidence="6 7">
    <name type="scientific">Panicum miliaceum</name>
    <name type="common">Proso millet</name>
    <name type="synonym">Broomcorn millet</name>
    <dbReference type="NCBI Taxonomy" id="4540"/>
    <lineage>
        <taxon>Eukaryota</taxon>
        <taxon>Viridiplantae</taxon>
        <taxon>Streptophyta</taxon>
        <taxon>Embryophyta</taxon>
        <taxon>Tracheophyta</taxon>
        <taxon>Spermatophyta</taxon>
        <taxon>Magnoliopsida</taxon>
        <taxon>Liliopsida</taxon>
        <taxon>Poales</taxon>
        <taxon>Poaceae</taxon>
        <taxon>PACMAD clade</taxon>
        <taxon>Panicoideae</taxon>
        <taxon>Panicodae</taxon>
        <taxon>Paniceae</taxon>
        <taxon>Panicinae</taxon>
        <taxon>Panicum</taxon>
        <taxon>Panicum sect. Panicum</taxon>
    </lineage>
</organism>
<dbReference type="GO" id="GO:0004674">
    <property type="term" value="F:protein serine/threonine kinase activity"/>
    <property type="evidence" value="ECO:0007669"/>
    <property type="project" value="UniProtKB-KW"/>
</dbReference>
<dbReference type="GO" id="GO:0005634">
    <property type="term" value="C:nucleus"/>
    <property type="evidence" value="ECO:0007669"/>
    <property type="project" value="UniProtKB-SubCell"/>
</dbReference>
<name>A0A3L6PE56_PANMI</name>
<keyword evidence="3" id="KW-0227">DNA damage</keyword>
<keyword evidence="2" id="KW-0723">Serine/threonine-protein kinase</keyword>
<dbReference type="GO" id="GO:0006281">
    <property type="term" value="P:DNA repair"/>
    <property type="evidence" value="ECO:0007669"/>
    <property type="project" value="TreeGrafter"/>
</dbReference>
<evidence type="ECO:0000256" key="3">
    <source>
        <dbReference type="ARBA" id="ARBA00022763"/>
    </source>
</evidence>
<dbReference type="AlphaFoldDB" id="A0A3L6PE56"/>
<protein>
    <submittedName>
        <fullName evidence="6">Serine/threonine-protein kinase ATR</fullName>
    </submittedName>
</protein>
<keyword evidence="4" id="KW-0539">Nucleus</keyword>
<dbReference type="GO" id="GO:0000077">
    <property type="term" value="P:DNA damage checkpoint signaling"/>
    <property type="evidence" value="ECO:0007669"/>
    <property type="project" value="TreeGrafter"/>
</dbReference>
<dbReference type="PANTHER" id="PTHR11139">
    <property type="entry name" value="ATAXIA TELANGIECTASIA MUTATED ATM -RELATED"/>
    <property type="match status" value="1"/>
</dbReference>
<accession>A0A3L6PE56</accession>
<evidence type="ECO:0000313" key="6">
    <source>
        <dbReference type="EMBL" id="RLM55852.1"/>
    </source>
</evidence>
<dbReference type="PANTHER" id="PTHR11139:SF69">
    <property type="entry name" value="SERINE_THREONINE-PROTEIN KINASE ATR"/>
    <property type="match status" value="1"/>
</dbReference>
<dbReference type="Proteomes" id="UP000275267">
    <property type="component" value="Unassembled WGS sequence"/>
</dbReference>
<evidence type="ECO:0000256" key="4">
    <source>
        <dbReference type="ARBA" id="ARBA00023242"/>
    </source>
</evidence>
<evidence type="ECO:0000256" key="1">
    <source>
        <dbReference type="ARBA" id="ARBA00004123"/>
    </source>
</evidence>
<keyword evidence="6" id="KW-0808">Transferase</keyword>
<dbReference type="STRING" id="4540.A0A3L6PE56"/>
<keyword evidence="6" id="KW-0418">Kinase</keyword>
<dbReference type="GO" id="GO:0005694">
    <property type="term" value="C:chromosome"/>
    <property type="evidence" value="ECO:0007669"/>
    <property type="project" value="TreeGrafter"/>
</dbReference>
<sequence>MASHFTYIHELRELIASSSTASAGSAPGSSHLEVKLREVLPNLLRDYVIPSPKGAASERERREVIALLKLVAYTALKFPGVFYNGRAADVISVIGRILPFLAEPDFRLSHELIFNAVWNLLSILRTGDREAYRQFFLDAMVAAEDLLYVASMHDESPSGVPPGRCLVKCLCGSFSNILDSPGPYSELPASCQPKNGPGVLVDLTGNARWRPFATSLIKLVNKCLADGTLCVDGLVNMSFVSAACSIICYGDGSLHKVCFDFARIVATVMTAEILPLENIIRSITCILGQDVAELSDIRDADYDFSMGACLHALHSSCPGYVVESTAADIVNVLQRAVKASKSAELQVAMYTAYKRIIELCPAQVWKPEILLKLLCLPKPCSKLIECIRVVISKFGQDFFTLDDSNSQSSPQARSENFDLPKVGQKRISQNEESSFSKRQKMTESGFSAGVGFKLREDYGYAFRQSLFSLIKSLSPDNYETYPLDPETAIEITQRNMFSFDAPLYFEALHTVMLLQSPAGTATFLPHSGPELMARGSRRQRGRADPQPAHPGEELNLRRGSIAPFPHPQAQRRRPLMAPSSSPVRPSVPLARRSRGPELHSSVGEAYGGRVMRQAGAATGSVARRAGSWRPSPPDVGETCGPASSTEIDMMISSDHL</sequence>
<evidence type="ECO:0000313" key="7">
    <source>
        <dbReference type="Proteomes" id="UP000275267"/>
    </source>
</evidence>
<dbReference type="InterPro" id="IPR050517">
    <property type="entry name" value="DDR_Repair_Kinase"/>
</dbReference>
<feature type="region of interest" description="Disordered" evidence="5">
    <location>
        <begin position="623"/>
        <end position="643"/>
    </location>
</feature>
<feature type="region of interest" description="Disordered" evidence="5">
    <location>
        <begin position="524"/>
        <end position="602"/>
    </location>
</feature>